<feature type="compositionally biased region" description="Low complexity" evidence="1">
    <location>
        <begin position="29"/>
        <end position="60"/>
    </location>
</feature>
<sequence>MISHICELVNREQFTRSLVQIGLLDPPASSSASSSATNQTQSRSNDLVISSNSSQSPTLSPVTYSQFCLVESLCHPPVSTESKLAKNAVSLLKSGIDTDMSFEIVTTA</sequence>
<dbReference type="Proteomes" id="UP000054359">
    <property type="component" value="Unassembled WGS sequence"/>
</dbReference>
<evidence type="ECO:0000256" key="1">
    <source>
        <dbReference type="SAM" id="MobiDB-lite"/>
    </source>
</evidence>
<reference evidence="2 3" key="1">
    <citation type="submission" date="2013-11" db="EMBL/GenBank/DDBJ databases">
        <title>Genome sequencing of Stegodyphus mimosarum.</title>
        <authorList>
            <person name="Bechsgaard J."/>
        </authorList>
    </citation>
    <scope>NUCLEOTIDE SEQUENCE [LARGE SCALE GENOMIC DNA]</scope>
</reference>
<evidence type="ECO:0000313" key="2">
    <source>
        <dbReference type="EMBL" id="KFM67591.1"/>
    </source>
</evidence>
<feature type="non-terminal residue" evidence="2">
    <location>
        <position position="108"/>
    </location>
</feature>
<gene>
    <name evidence="2" type="ORF">X975_00358</name>
</gene>
<name>A0A087TR52_STEMI</name>
<dbReference type="OrthoDB" id="684045at2759"/>
<dbReference type="STRING" id="407821.A0A087TR52"/>
<organism evidence="2 3">
    <name type="scientific">Stegodyphus mimosarum</name>
    <name type="common">African social velvet spider</name>
    <dbReference type="NCBI Taxonomy" id="407821"/>
    <lineage>
        <taxon>Eukaryota</taxon>
        <taxon>Metazoa</taxon>
        <taxon>Ecdysozoa</taxon>
        <taxon>Arthropoda</taxon>
        <taxon>Chelicerata</taxon>
        <taxon>Arachnida</taxon>
        <taxon>Araneae</taxon>
        <taxon>Araneomorphae</taxon>
        <taxon>Entelegynae</taxon>
        <taxon>Eresoidea</taxon>
        <taxon>Eresidae</taxon>
        <taxon>Stegodyphus</taxon>
    </lineage>
</organism>
<feature type="region of interest" description="Disordered" evidence="1">
    <location>
        <begin position="26"/>
        <end position="60"/>
    </location>
</feature>
<proteinExistence type="predicted"/>
<dbReference type="EMBL" id="KK116372">
    <property type="protein sequence ID" value="KFM67591.1"/>
    <property type="molecule type" value="Genomic_DNA"/>
</dbReference>
<keyword evidence="3" id="KW-1185">Reference proteome</keyword>
<evidence type="ECO:0000313" key="3">
    <source>
        <dbReference type="Proteomes" id="UP000054359"/>
    </source>
</evidence>
<protein>
    <submittedName>
        <fullName evidence="2">Uncharacterized protein</fullName>
    </submittedName>
</protein>
<accession>A0A087TR52</accession>
<dbReference type="AlphaFoldDB" id="A0A087TR52"/>